<feature type="region of interest" description="Disordered" evidence="6">
    <location>
        <begin position="352"/>
        <end position="407"/>
    </location>
</feature>
<keyword evidence="4 5" id="KW-0067">ATP-binding</keyword>
<dbReference type="InterPro" id="IPR017441">
    <property type="entry name" value="Protein_kinase_ATP_BS"/>
</dbReference>
<dbReference type="KEGG" id="ruv:EC9_24110"/>
<keyword evidence="10" id="KW-1185">Reference proteome</keyword>
<dbReference type="GO" id="GO:0004674">
    <property type="term" value="F:protein serine/threonine kinase activity"/>
    <property type="evidence" value="ECO:0007669"/>
    <property type="project" value="UniProtKB-EC"/>
</dbReference>
<dbReference type="OrthoDB" id="6111975at2"/>
<dbReference type="InterPro" id="IPR011009">
    <property type="entry name" value="Kinase-like_dom_sf"/>
</dbReference>
<reference evidence="9 10" key="1">
    <citation type="submission" date="2019-02" db="EMBL/GenBank/DDBJ databases">
        <title>Deep-cultivation of Planctomycetes and their phenomic and genomic characterization uncovers novel biology.</title>
        <authorList>
            <person name="Wiegand S."/>
            <person name="Jogler M."/>
            <person name="Boedeker C."/>
            <person name="Pinto D."/>
            <person name="Vollmers J."/>
            <person name="Rivas-Marin E."/>
            <person name="Kohn T."/>
            <person name="Peeters S.H."/>
            <person name="Heuer A."/>
            <person name="Rast P."/>
            <person name="Oberbeckmann S."/>
            <person name="Bunk B."/>
            <person name="Jeske O."/>
            <person name="Meyerdierks A."/>
            <person name="Storesund J.E."/>
            <person name="Kallscheuer N."/>
            <person name="Luecker S."/>
            <person name="Lage O.M."/>
            <person name="Pohl T."/>
            <person name="Merkel B.J."/>
            <person name="Hornburger P."/>
            <person name="Mueller R.-W."/>
            <person name="Bruemmer F."/>
            <person name="Labrenz M."/>
            <person name="Spormann A.M."/>
            <person name="Op den Camp H."/>
            <person name="Overmann J."/>
            <person name="Amann R."/>
            <person name="Jetten M.S.M."/>
            <person name="Mascher T."/>
            <person name="Medema M.H."/>
            <person name="Devos D.P."/>
            <person name="Kaster A.-K."/>
            <person name="Ovreas L."/>
            <person name="Rohde M."/>
            <person name="Galperin M.Y."/>
            <person name="Jogler C."/>
        </authorList>
    </citation>
    <scope>NUCLEOTIDE SEQUENCE [LARGE SCALE GENOMIC DNA]</scope>
    <source>
        <strain evidence="9 10">EC9</strain>
    </source>
</reference>
<dbReference type="GO" id="GO:0005524">
    <property type="term" value="F:ATP binding"/>
    <property type="evidence" value="ECO:0007669"/>
    <property type="project" value="UniProtKB-UniRule"/>
</dbReference>
<evidence type="ECO:0000256" key="3">
    <source>
        <dbReference type="ARBA" id="ARBA00022777"/>
    </source>
</evidence>
<feature type="domain" description="Protein kinase" evidence="8">
    <location>
        <begin position="80"/>
        <end position="341"/>
    </location>
</feature>
<dbReference type="InterPro" id="IPR008271">
    <property type="entry name" value="Ser/Thr_kinase_AS"/>
</dbReference>
<proteinExistence type="predicted"/>
<evidence type="ECO:0000259" key="8">
    <source>
        <dbReference type="PROSITE" id="PS50011"/>
    </source>
</evidence>
<feature type="binding site" evidence="5">
    <location>
        <position position="109"/>
    </location>
    <ligand>
        <name>ATP</name>
        <dbReference type="ChEBI" id="CHEBI:30616"/>
    </ligand>
</feature>
<evidence type="ECO:0000256" key="7">
    <source>
        <dbReference type="SAM" id="Phobius"/>
    </source>
</evidence>
<name>A0A517M023_9BACT</name>
<evidence type="ECO:0000256" key="5">
    <source>
        <dbReference type="PROSITE-ProRule" id="PRU10141"/>
    </source>
</evidence>
<organism evidence="9 10">
    <name type="scientific">Rosistilla ulvae</name>
    <dbReference type="NCBI Taxonomy" id="1930277"/>
    <lineage>
        <taxon>Bacteria</taxon>
        <taxon>Pseudomonadati</taxon>
        <taxon>Planctomycetota</taxon>
        <taxon>Planctomycetia</taxon>
        <taxon>Pirellulales</taxon>
        <taxon>Pirellulaceae</taxon>
        <taxon>Rosistilla</taxon>
    </lineage>
</organism>
<keyword evidence="2 5" id="KW-0547">Nucleotide-binding</keyword>
<accession>A0A517M023</accession>
<dbReference type="PANTHER" id="PTHR43289:SF6">
    <property type="entry name" value="SERINE_THREONINE-PROTEIN KINASE NEKL-3"/>
    <property type="match status" value="1"/>
</dbReference>
<dbReference type="Proteomes" id="UP000319557">
    <property type="component" value="Chromosome"/>
</dbReference>
<evidence type="ECO:0000313" key="9">
    <source>
        <dbReference type="EMBL" id="QDS88223.1"/>
    </source>
</evidence>
<evidence type="ECO:0000256" key="1">
    <source>
        <dbReference type="ARBA" id="ARBA00022679"/>
    </source>
</evidence>
<dbReference type="PROSITE" id="PS00108">
    <property type="entry name" value="PROTEIN_KINASE_ST"/>
    <property type="match status" value="1"/>
</dbReference>
<dbReference type="AlphaFoldDB" id="A0A517M023"/>
<keyword evidence="3 9" id="KW-0418">Kinase</keyword>
<feature type="compositionally biased region" description="Polar residues" evidence="6">
    <location>
        <begin position="387"/>
        <end position="403"/>
    </location>
</feature>
<dbReference type="PROSITE" id="PS00107">
    <property type="entry name" value="PROTEIN_KINASE_ATP"/>
    <property type="match status" value="1"/>
</dbReference>
<dbReference type="RefSeq" id="WP_145345309.1">
    <property type="nucleotide sequence ID" value="NZ_CP036261.1"/>
</dbReference>
<keyword evidence="7" id="KW-0812">Transmembrane</keyword>
<dbReference type="CDD" id="cd14014">
    <property type="entry name" value="STKc_PknB_like"/>
    <property type="match status" value="1"/>
</dbReference>
<dbReference type="SUPFAM" id="SSF56112">
    <property type="entry name" value="Protein kinase-like (PK-like)"/>
    <property type="match status" value="1"/>
</dbReference>
<evidence type="ECO:0000256" key="2">
    <source>
        <dbReference type="ARBA" id="ARBA00022741"/>
    </source>
</evidence>
<dbReference type="Gene3D" id="1.10.510.10">
    <property type="entry name" value="Transferase(Phosphotransferase) domain 1"/>
    <property type="match status" value="1"/>
</dbReference>
<dbReference type="SMART" id="SM00220">
    <property type="entry name" value="S_TKc"/>
    <property type="match status" value="1"/>
</dbReference>
<keyword evidence="7" id="KW-0472">Membrane</keyword>
<dbReference type="EC" id="2.7.11.1" evidence="9"/>
<dbReference type="PANTHER" id="PTHR43289">
    <property type="entry name" value="MITOGEN-ACTIVATED PROTEIN KINASE KINASE KINASE 20-RELATED"/>
    <property type="match status" value="1"/>
</dbReference>
<dbReference type="EMBL" id="CP036261">
    <property type="protein sequence ID" value="QDS88223.1"/>
    <property type="molecule type" value="Genomic_DNA"/>
</dbReference>
<protein>
    <submittedName>
        <fullName evidence="9">Serine/threonine-protein kinase StkP</fullName>
        <ecNumber evidence="9">2.7.11.1</ecNumber>
    </submittedName>
</protein>
<gene>
    <name evidence="9" type="primary">stkP_2</name>
    <name evidence="9" type="ORF">EC9_24110</name>
</gene>
<dbReference type="InterPro" id="IPR000719">
    <property type="entry name" value="Prot_kinase_dom"/>
</dbReference>
<dbReference type="PROSITE" id="PS50011">
    <property type="entry name" value="PROTEIN_KINASE_DOM"/>
    <property type="match status" value="1"/>
</dbReference>
<evidence type="ECO:0000256" key="6">
    <source>
        <dbReference type="SAM" id="MobiDB-lite"/>
    </source>
</evidence>
<keyword evidence="1 9" id="KW-0808">Transferase</keyword>
<sequence>MSHKTKTHLSDAKTAFQASALTSELITPAQLADAVEALRESGQKVDDKLLAAALVRDGLLTGYQAEQLKAGRTKLNLGPYIITDFIGQGGMGQVFKGVHEVMGRECAVKVLPLQKVTDETRNNFQHEIRMQAGLDCQYLVRAFDAGKDGQIHYLVTEYVPGTDLRRHIKKNGALPVSEAALYIHQAALGLDYAHQQGLVHRDVKPGNILVTPRGRAKVSDVGLAAWSTAMSSDPRAGKIVGTADYLSPEQILTPDNIGPASDIYGLGCTLYYCICGKVPYPGGNTASKCRRHCEDLPMHPRKFAEDIPEEFVDIIADMMEKDPNDRISSAAEVAARLEPWLEDVQALGDRPITRGPWLEPPPPGVDPYSGTSSVGQGSGQISASGDANDSTAASVGDTMNSASGIVPPPPMPGYEIAISSKPNTGMQVAIALAIAIPFSLMIGAIIGFYLHDKLQ</sequence>
<keyword evidence="7" id="KW-1133">Transmembrane helix</keyword>
<evidence type="ECO:0000313" key="10">
    <source>
        <dbReference type="Proteomes" id="UP000319557"/>
    </source>
</evidence>
<evidence type="ECO:0000256" key="4">
    <source>
        <dbReference type="ARBA" id="ARBA00022840"/>
    </source>
</evidence>
<dbReference type="Pfam" id="PF00069">
    <property type="entry name" value="Pkinase"/>
    <property type="match status" value="1"/>
</dbReference>
<feature type="compositionally biased region" description="Low complexity" evidence="6">
    <location>
        <begin position="369"/>
        <end position="385"/>
    </location>
</feature>
<feature type="transmembrane region" description="Helical" evidence="7">
    <location>
        <begin position="428"/>
        <end position="450"/>
    </location>
</feature>